<evidence type="ECO:0000313" key="8">
    <source>
        <dbReference type="Proteomes" id="UP000287519"/>
    </source>
</evidence>
<feature type="binding site" evidence="4">
    <location>
        <begin position="91"/>
        <end position="92"/>
    </location>
    <ligand>
        <name>substrate</name>
    </ligand>
</feature>
<protein>
    <submittedName>
        <fullName evidence="7">L-asparaginase</fullName>
    </submittedName>
</protein>
<evidence type="ECO:0000259" key="5">
    <source>
        <dbReference type="Pfam" id="PF00710"/>
    </source>
</evidence>
<dbReference type="RefSeq" id="WP_124390747.1">
    <property type="nucleotide sequence ID" value="NZ_BHYM01000016.1"/>
</dbReference>
<name>A0A402C3G4_RHOWR</name>
<feature type="active site" description="O-isoaspartyl threonine intermediate" evidence="3">
    <location>
        <position position="15"/>
    </location>
</feature>
<sequence length="334" mass="34298">MSATHRVALCTLGGTIASFPHAGGPGLLPGEQSPSLGSAIEQILPGIEITERSLAQVPSAAIDFDLVRAVIAHAEAEVAAGASGVVVTTGTDTLEEVAFALDLMWSADAPLIVTGAMRHPGAPGADGPANLVSALRIATDPSASDLGVVVVMNDRIHAPSRVQKRHTTHVDAFVSAGGPLGEISEGVVHLHAHPARRHPLHVPDAPFPPVALLRTAIGDDGRLLTHLVDLGYRGVVIEAAGGGSTPPSWAQPLEQIARHIPVLYAGRPGTGPALRSTYGGVGAEIDLQRRGLIPAGMLDGLKARVLLTILLAAGADREHIRRALAHPAPSSVSS</sequence>
<evidence type="ECO:0000256" key="1">
    <source>
        <dbReference type="ARBA" id="ARBA00010518"/>
    </source>
</evidence>
<dbReference type="SFLD" id="SFLDS00057">
    <property type="entry name" value="Glutaminase/Asparaginase"/>
    <property type="match status" value="1"/>
</dbReference>
<keyword evidence="2" id="KW-0378">Hydrolase</keyword>
<keyword evidence="8" id="KW-1185">Reference proteome</keyword>
<dbReference type="InterPro" id="IPR036152">
    <property type="entry name" value="Asp/glu_Ase-like_sf"/>
</dbReference>
<evidence type="ECO:0000259" key="6">
    <source>
        <dbReference type="Pfam" id="PF17763"/>
    </source>
</evidence>
<dbReference type="InterPro" id="IPR004550">
    <property type="entry name" value="AsnASE_II"/>
</dbReference>
<dbReference type="OrthoDB" id="9788068at2"/>
<dbReference type="InterPro" id="IPR040919">
    <property type="entry name" value="Asparaginase_C"/>
</dbReference>
<evidence type="ECO:0000313" key="7">
    <source>
        <dbReference type="EMBL" id="GCE38113.1"/>
    </source>
</evidence>
<dbReference type="Gene3D" id="3.40.50.1170">
    <property type="entry name" value="L-asparaginase, N-terminal domain"/>
    <property type="match status" value="1"/>
</dbReference>
<comment type="similarity">
    <text evidence="1">Belongs to the asparaginase 1 family.</text>
</comment>
<dbReference type="Pfam" id="PF00710">
    <property type="entry name" value="Asparaginase"/>
    <property type="match status" value="1"/>
</dbReference>
<reference evidence="7 8" key="1">
    <citation type="submission" date="2018-11" db="EMBL/GenBank/DDBJ databases">
        <title>Microbial catabolism of amino acid.</title>
        <authorList>
            <person name="Hibi M."/>
            <person name="Ogawa J."/>
        </authorList>
    </citation>
    <scope>NUCLEOTIDE SEQUENCE [LARGE SCALE GENOMIC DNA]</scope>
    <source>
        <strain evidence="7 8">C31-06</strain>
    </source>
</reference>
<dbReference type="CDD" id="cd08964">
    <property type="entry name" value="L-asparaginase_II"/>
    <property type="match status" value="1"/>
</dbReference>
<dbReference type="Pfam" id="PF17763">
    <property type="entry name" value="Asparaginase_C"/>
    <property type="match status" value="1"/>
</dbReference>
<feature type="domain" description="L-asparaginase N-terminal" evidence="5">
    <location>
        <begin position="6"/>
        <end position="194"/>
    </location>
</feature>
<dbReference type="PRINTS" id="PR00139">
    <property type="entry name" value="ASNGLNASE"/>
</dbReference>
<evidence type="ECO:0000256" key="3">
    <source>
        <dbReference type="PIRSR" id="PIRSR001220-1"/>
    </source>
</evidence>
<feature type="binding site" evidence="4">
    <location>
        <position position="59"/>
    </location>
    <ligand>
        <name>substrate</name>
    </ligand>
</feature>
<dbReference type="Proteomes" id="UP000287519">
    <property type="component" value="Unassembled WGS sequence"/>
</dbReference>
<dbReference type="PANTHER" id="PTHR11707">
    <property type="entry name" value="L-ASPARAGINASE"/>
    <property type="match status" value="1"/>
</dbReference>
<dbReference type="InterPro" id="IPR027473">
    <property type="entry name" value="L-asparaginase_C"/>
</dbReference>
<dbReference type="PIRSF" id="PIRSF001220">
    <property type="entry name" value="L-ASNase_gatD"/>
    <property type="match status" value="1"/>
</dbReference>
<dbReference type="GO" id="GO:0004067">
    <property type="term" value="F:asparaginase activity"/>
    <property type="evidence" value="ECO:0007669"/>
    <property type="project" value="UniProtKB-UniRule"/>
</dbReference>
<feature type="domain" description="Asparaginase/glutaminase C-terminal" evidence="6">
    <location>
        <begin position="210"/>
        <end position="323"/>
    </location>
</feature>
<proteinExistence type="inferred from homology"/>
<dbReference type="Gene3D" id="3.40.50.40">
    <property type="match status" value="1"/>
</dbReference>
<evidence type="ECO:0000256" key="2">
    <source>
        <dbReference type="ARBA" id="ARBA00022801"/>
    </source>
</evidence>
<dbReference type="InterPro" id="IPR037152">
    <property type="entry name" value="L-asparaginase_N_sf"/>
</dbReference>
<accession>A0A402C3G4</accession>
<dbReference type="PROSITE" id="PS51732">
    <property type="entry name" value="ASN_GLN_ASE_3"/>
    <property type="match status" value="1"/>
</dbReference>
<organism evidence="7 8">
    <name type="scientific">Rhodococcus wratislaviensis</name>
    <name type="common">Tsukamurella wratislaviensis</name>
    <dbReference type="NCBI Taxonomy" id="44752"/>
    <lineage>
        <taxon>Bacteria</taxon>
        <taxon>Bacillati</taxon>
        <taxon>Actinomycetota</taxon>
        <taxon>Actinomycetes</taxon>
        <taxon>Mycobacteriales</taxon>
        <taxon>Nocardiaceae</taxon>
        <taxon>Rhodococcus</taxon>
    </lineage>
</organism>
<gene>
    <name evidence="7" type="ORF">Rhow_001135</name>
</gene>
<dbReference type="PIRSF" id="PIRSF500176">
    <property type="entry name" value="L_ASNase"/>
    <property type="match status" value="1"/>
</dbReference>
<comment type="caution">
    <text evidence="7">The sequence shown here is derived from an EMBL/GenBank/DDBJ whole genome shotgun (WGS) entry which is preliminary data.</text>
</comment>
<dbReference type="InterPro" id="IPR027474">
    <property type="entry name" value="L-asparaginase_N"/>
</dbReference>
<dbReference type="GO" id="GO:0006528">
    <property type="term" value="P:asparagine metabolic process"/>
    <property type="evidence" value="ECO:0007669"/>
    <property type="project" value="InterPro"/>
</dbReference>
<dbReference type="EMBL" id="BHYM01000016">
    <property type="protein sequence ID" value="GCE38113.1"/>
    <property type="molecule type" value="Genomic_DNA"/>
</dbReference>
<dbReference type="SUPFAM" id="SSF53774">
    <property type="entry name" value="Glutaminase/Asparaginase"/>
    <property type="match status" value="1"/>
</dbReference>
<dbReference type="PANTHER" id="PTHR11707:SF28">
    <property type="entry name" value="60 KDA LYSOPHOSPHOLIPASE"/>
    <property type="match status" value="1"/>
</dbReference>
<evidence type="ECO:0000256" key="4">
    <source>
        <dbReference type="PIRSR" id="PIRSR001220-2"/>
    </source>
</evidence>
<dbReference type="AlphaFoldDB" id="A0A402C3G4"/>
<dbReference type="InterPro" id="IPR006034">
    <property type="entry name" value="Asparaginase/glutaminase-like"/>
</dbReference>
<dbReference type="SMART" id="SM00870">
    <property type="entry name" value="Asparaginase"/>
    <property type="match status" value="1"/>
</dbReference>